<reference evidence="1" key="2">
    <citation type="journal article" date="2021" name="Microbiome">
        <title>Successional dynamics and alternative stable states in a saline activated sludge microbial community over 9 years.</title>
        <authorList>
            <person name="Wang Y."/>
            <person name="Ye J."/>
            <person name="Ju F."/>
            <person name="Liu L."/>
            <person name="Boyd J.A."/>
            <person name="Deng Y."/>
            <person name="Parks D.H."/>
            <person name="Jiang X."/>
            <person name="Yin X."/>
            <person name="Woodcroft B.J."/>
            <person name="Tyson G.W."/>
            <person name="Hugenholtz P."/>
            <person name="Polz M.F."/>
            <person name="Zhang T."/>
        </authorList>
    </citation>
    <scope>NUCLEOTIDE SEQUENCE</scope>
    <source>
        <strain evidence="1">HKST-UBA14</strain>
    </source>
</reference>
<proteinExistence type="predicted"/>
<dbReference type="EMBL" id="JAGQLK010000084">
    <property type="protein sequence ID" value="MCA9383526.1"/>
    <property type="molecule type" value="Genomic_DNA"/>
</dbReference>
<evidence type="ECO:0000313" key="1">
    <source>
        <dbReference type="EMBL" id="MCA9383526.1"/>
    </source>
</evidence>
<name>A0A955L5S3_9BACT</name>
<evidence type="ECO:0000313" key="2">
    <source>
        <dbReference type="Proteomes" id="UP000783287"/>
    </source>
</evidence>
<gene>
    <name evidence="1" type="ORF">KC909_04115</name>
</gene>
<sequence length="434" mass="49930">IDLERVHNALTNIIFRGIANTDPSLIFSNYSEEDLEMGIPVSQLEVNPGSGSDEKVLSGWDFAISEQCNFAYFVAGDIMLTIEGTVENIMNGNWNLRGIRWQGSELFLEGTNTRTEFTLGCNYSNIQDIFGELPIVEPDDATRQAQDLNLMEYAYPRLPELLEHAAQTSEPYMTEGVMLSSEQIEYMASQLDYLADQGLPVYTTTGEMRVVTNSRYATDANPWGYYLFQLSGGIESRYFPMPIHVEGETVGYLMTNYTIRHWSEPRAEAATFSRQSRMPTHISRVIEGQRMEEVAATQVRDQVFNMFDEYYFELYDSPPFIDVFDLDLDALGDPRISENLVDFAHALNNPVPRFVRVADDLRQFIYDEIDYLAEREILLDMIADYLSFLIVHNGLEIQDAYDFLTQQRFYLGMEGLRDFIDFVYRDGVFIEFDE</sequence>
<protein>
    <submittedName>
        <fullName evidence="1">Uncharacterized protein</fullName>
    </submittedName>
</protein>
<reference evidence="1" key="1">
    <citation type="submission" date="2020-04" db="EMBL/GenBank/DDBJ databases">
        <authorList>
            <person name="Zhang T."/>
        </authorList>
    </citation>
    <scope>NUCLEOTIDE SEQUENCE</scope>
    <source>
        <strain evidence="1">HKST-UBA14</strain>
    </source>
</reference>
<accession>A0A955L5S3</accession>
<organism evidence="1 2">
    <name type="scientific">Candidatus Dojkabacteria bacterium</name>
    <dbReference type="NCBI Taxonomy" id="2099670"/>
    <lineage>
        <taxon>Bacteria</taxon>
        <taxon>Candidatus Dojkabacteria</taxon>
    </lineage>
</organism>
<dbReference type="AlphaFoldDB" id="A0A955L5S3"/>
<feature type="non-terminal residue" evidence="1">
    <location>
        <position position="1"/>
    </location>
</feature>
<dbReference type="Proteomes" id="UP000783287">
    <property type="component" value="Unassembled WGS sequence"/>
</dbReference>
<comment type="caution">
    <text evidence="1">The sequence shown here is derived from an EMBL/GenBank/DDBJ whole genome shotgun (WGS) entry which is preliminary data.</text>
</comment>